<evidence type="ECO:0000256" key="3">
    <source>
        <dbReference type="ARBA" id="ARBA00013064"/>
    </source>
</evidence>
<evidence type="ECO:0000256" key="11">
    <source>
        <dbReference type="SAM" id="MobiDB-lite"/>
    </source>
</evidence>
<dbReference type="Proteomes" id="UP000307173">
    <property type="component" value="Unassembled WGS sequence"/>
</dbReference>
<evidence type="ECO:0000256" key="9">
    <source>
        <dbReference type="ARBA" id="ARBA00039934"/>
    </source>
</evidence>
<dbReference type="EC" id="3.1.3.48" evidence="3"/>
<comment type="caution">
    <text evidence="12">The sequence shown here is derived from an EMBL/GenBank/DDBJ whole genome shotgun (WGS) entry which is preliminary data.</text>
</comment>
<accession>A0A4T0WVH2</accession>
<evidence type="ECO:0000256" key="7">
    <source>
        <dbReference type="ARBA" id="ARBA00023016"/>
    </source>
</evidence>
<dbReference type="OrthoDB" id="6375174at2759"/>
<evidence type="ECO:0000256" key="2">
    <source>
        <dbReference type="ARBA" id="ARBA00009580"/>
    </source>
</evidence>
<dbReference type="PANTHER" id="PTHR31126">
    <property type="entry name" value="TYROSINE-PROTEIN PHOSPHATASE"/>
    <property type="match status" value="1"/>
</dbReference>
<dbReference type="Gene3D" id="3.90.190.10">
    <property type="entry name" value="Protein tyrosine phosphatase superfamily"/>
    <property type="match status" value="1"/>
</dbReference>
<name>A0A4T0WVH2_9ASCO</name>
<keyword evidence="5" id="KW-0378">Hydrolase</keyword>
<keyword evidence="4" id="KW-0963">Cytoplasm</keyword>
<evidence type="ECO:0000256" key="6">
    <source>
        <dbReference type="ARBA" id="ARBA00022912"/>
    </source>
</evidence>
<dbReference type="GO" id="GO:0004725">
    <property type="term" value="F:protein tyrosine phosphatase activity"/>
    <property type="evidence" value="ECO:0007669"/>
    <property type="project" value="UniProtKB-EC"/>
</dbReference>
<evidence type="ECO:0000256" key="8">
    <source>
        <dbReference type="ARBA" id="ARBA00037204"/>
    </source>
</evidence>
<proteinExistence type="inferred from homology"/>
<comment type="catalytic activity">
    <reaction evidence="10">
        <text>O-phospho-L-tyrosyl-[protein] + H2O = L-tyrosyl-[protein] + phosphate</text>
        <dbReference type="Rhea" id="RHEA:10684"/>
        <dbReference type="Rhea" id="RHEA-COMP:10136"/>
        <dbReference type="Rhea" id="RHEA-COMP:20101"/>
        <dbReference type="ChEBI" id="CHEBI:15377"/>
        <dbReference type="ChEBI" id="CHEBI:43474"/>
        <dbReference type="ChEBI" id="CHEBI:46858"/>
        <dbReference type="ChEBI" id="CHEBI:61978"/>
        <dbReference type="EC" id="3.1.3.48"/>
    </reaction>
</comment>
<comment type="subcellular location">
    <subcellularLocation>
        <location evidence="1">Cytoplasm</location>
    </subcellularLocation>
</comment>
<protein>
    <recommendedName>
        <fullName evidence="9">Putative tyrosine-protein phosphatase OCA1</fullName>
        <ecNumber evidence="3">3.1.3.48</ecNumber>
    </recommendedName>
</protein>
<dbReference type="InterPro" id="IPR004861">
    <property type="entry name" value="Siw14-like"/>
</dbReference>
<evidence type="ECO:0000313" key="13">
    <source>
        <dbReference type="Proteomes" id="UP000307173"/>
    </source>
</evidence>
<comment type="similarity">
    <text evidence="2">Belongs to the protein-tyrosine phosphatase family.</text>
</comment>
<sequence>MLVPPEGYSMVEVGIFRCSKMDAINISFLKCINLKSIVWIGEESPCRAVHQFIKDNNIKLHHLTSSGFTLAEEKANKSNQDWMVLRPSIIARAIELILNTENYNCLVMDTSEVIVGVLRNIQKWNYYNILDEYRLYSKKSSYKAATFLEMIRIDLLPNEEDIKSDTLALSDDEDQLDGNTSLTIFPNPSSAINIPSEAVDIKRDLSLETGNKENVSFSWQATSPTFRRLSFNHESEKLGISTSPQIPSALLRRAKRPPKSGSKTPNPESAPPAPEEHFVKVPVPPVTANMSTHATVSATSITGKTAVTPPSTAASAAVSSSLLPTPLAITLPPQRTLPQWFLSLQRL</sequence>
<dbReference type="FunFam" id="3.90.190.10:FF:000035">
    <property type="entry name" value="Tyrosine phosphatase, putative"/>
    <property type="match status" value="1"/>
</dbReference>
<evidence type="ECO:0000313" key="12">
    <source>
        <dbReference type="EMBL" id="TID13870.1"/>
    </source>
</evidence>
<dbReference type="GO" id="GO:0005737">
    <property type="term" value="C:cytoplasm"/>
    <property type="evidence" value="ECO:0007669"/>
    <property type="project" value="UniProtKB-SubCell"/>
</dbReference>
<feature type="region of interest" description="Disordered" evidence="11">
    <location>
        <begin position="238"/>
        <end position="278"/>
    </location>
</feature>
<dbReference type="InterPro" id="IPR029021">
    <property type="entry name" value="Prot-tyrosine_phosphatase-like"/>
</dbReference>
<dbReference type="STRING" id="52247.A0A4T0WVH2"/>
<dbReference type="PANTHER" id="PTHR31126:SF70">
    <property type="entry name" value="PROTEIN OCA4"/>
    <property type="match status" value="1"/>
</dbReference>
<gene>
    <name evidence="12" type="ORF">CANINC_004817</name>
</gene>
<dbReference type="AlphaFoldDB" id="A0A4T0WVH2"/>
<dbReference type="Pfam" id="PF03162">
    <property type="entry name" value="Y_phosphatase2"/>
    <property type="match status" value="1"/>
</dbReference>
<evidence type="ECO:0000256" key="5">
    <source>
        <dbReference type="ARBA" id="ARBA00022801"/>
    </source>
</evidence>
<keyword evidence="7" id="KW-0346">Stress response</keyword>
<reference evidence="12 13" key="1">
    <citation type="journal article" date="2019" name="Front. Genet.">
        <title>Whole-Genome Sequencing of the Opportunistic Yeast Pathogen Candida inconspicua Uncovers Its Hybrid Origin.</title>
        <authorList>
            <person name="Mixao V."/>
            <person name="Hansen A.P."/>
            <person name="Saus E."/>
            <person name="Boekhout T."/>
            <person name="Lass-Florl C."/>
            <person name="Gabaldon T."/>
        </authorList>
    </citation>
    <scope>NUCLEOTIDE SEQUENCE [LARGE SCALE GENOMIC DNA]</scope>
    <source>
        <strain evidence="12 13">CBS 180</strain>
    </source>
</reference>
<comment type="function">
    <text evidence="8">Putative tyrosine-protein phosphatase required for protection against superoxide stress.</text>
</comment>
<keyword evidence="6" id="KW-0904">Protein phosphatase</keyword>
<dbReference type="EMBL" id="SELW01000668">
    <property type="protein sequence ID" value="TID13870.1"/>
    <property type="molecule type" value="Genomic_DNA"/>
</dbReference>
<evidence type="ECO:0000256" key="4">
    <source>
        <dbReference type="ARBA" id="ARBA00022490"/>
    </source>
</evidence>
<keyword evidence="13" id="KW-1185">Reference proteome</keyword>
<organism evidence="12 13">
    <name type="scientific">Pichia inconspicua</name>
    <dbReference type="NCBI Taxonomy" id="52247"/>
    <lineage>
        <taxon>Eukaryota</taxon>
        <taxon>Fungi</taxon>
        <taxon>Dikarya</taxon>
        <taxon>Ascomycota</taxon>
        <taxon>Saccharomycotina</taxon>
        <taxon>Pichiomycetes</taxon>
        <taxon>Pichiales</taxon>
        <taxon>Pichiaceae</taxon>
        <taxon>Pichia</taxon>
    </lineage>
</organism>
<dbReference type="SUPFAM" id="SSF52799">
    <property type="entry name" value="(Phosphotyrosine protein) phosphatases II"/>
    <property type="match status" value="1"/>
</dbReference>
<evidence type="ECO:0000256" key="1">
    <source>
        <dbReference type="ARBA" id="ARBA00004496"/>
    </source>
</evidence>
<evidence type="ECO:0000256" key="10">
    <source>
        <dbReference type="ARBA" id="ARBA00051722"/>
    </source>
</evidence>